<reference evidence="3" key="1">
    <citation type="submission" date="2021-03" db="EMBL/GenBank/DDBJ databases">
        <authorList>
            <person name="Bekaert M."/>
        </authorList>
    </citation>
    <scope>NUCLEOTIDE SEQUENCE</scope>
</reference>
<keyword evidence="1" id="KW-0175">Coiled coil</keyword>
<feature type="transmembrane region" description="Helical" evidence="2">
    <location>
        <begin position="65"/>
        <end position="94"/>
    </location>
</feature>
<evidence type="ECO:0000313" key="4">
    <source>
        <dbReference type="Proteomes" id="UP000683360"/>
    </source>
</evidence>
<comment type="caution">
    <text evidence="3">The sequence shown here is derived from an EMBL/GenBank/DDBJ whole genome shotgun (WGS) entry which is preliminary data.</text>
</comment>
<keyword evidence="4" id="KW-1185">Reference proteome</keyword>
<protein>
    <submittedName>
        <fullName evidence="3">Uncharacterized protein</fullName>
    </submittedName>
</protein>
<evidence type="ECO:0000313" key="3">
    <source>
        <dbReference type="EMBL" id="CAG2213023.1"/>
    </source>
</evidence>
<dbReference type="AlphaFoldDB" id="A0A8S3S1E5"/>
<dbReference type="OrthoDB" id="6052981at2759"/>
<accession>A0A8S3S1E5</accession>
<keyword evidence="2" id="KW-0812">Transmembrane</keyword>
<gene>
    <name evidence="3" type="ORF">MEDL_26955</name>
</gene>
<evidence type="ECO:0000256" key="2">
    <source>
        <dbReference type="SAM" id="Phobius"/>
    </source>
</evidence>
<organism evidence="3 4">
    <name type="scientific">Mytilus edulis</name>
    <name type="common">Blue mussel</name>
    <dbReference type="NCBI Taxonomy" id="6550"/>
    <lineage>
        <taxon>Eukaryota</taxon>
        <taxon>Metazoa</taxon>
        <taxon>Spiralia</taxon>
        <taxon>Lophotrochozoa</taxon>
        <taxon>Mollusca</taxon>
        <taxon>Bivalvia</taxon>
        <taxon>Autobranchia</taxon>
        <taxon>Pteriomorphia</taxon>
        <taxon>Mytilida</taxon>
        <taxon>Mytiloidea</taxon>
        <taxon>Mytilidae</taxon>
        <taxon>Mytilinae</taxon>
        <taxon>Mytilus</taxon>
    </lineage>
</organism>
<sequence>MNLETEDNPPKCSDEEIKLPDIGCTGIRKKIREKWKEILTSVKNMEILNEDINKHKRSLRMSKAIITKIGLGVGFLFATIGLIATVHLIVTLLINASGYRTSSLVNHAHFDKTTKECLDNEDCPWNLVFSELGDKLLLLEMAFKEQASAREGIENAVNNHTTTHMFTTGRLSELISRIENLTVNYEQMDKRVSSLSRRLFSDEIIGFILFVIVMVEVVRQIRPHVRPLIDLIKSKIATMRAKKAHMNGAVMNGMTENEIDRPKDETDTMIRKEEKKVMFQQTNSPNISMIPKLGILKNEVCIVLFKYENIPVYTNVVEAMLNQFYDVKVAAVSHPYFMIESQKDINSIPHVKLFIVICNSHGNHTNGGRDLLAVSLKIMKRLGASIIVIIGNDEGSVKLPSHNLYNTNLHLINSIDMMQELAYNNLVFNAQSNDFSIFHQTSHFRKTIKTVLNARLNATQCRHLLKAD</sequence>
<keyword evidence="2" id="KW-0472">Membrane</keyword>
<feature type="coiled-coil region" evidence="1">
    <location>
        <begin position="171"/>
        <end position="198"/>
    </location>
</feature>
<keyword evidence="2" id="KW-1133">Transmembrane helix</keyword>
<dbReference type="EMBL" id="CAJPWZ010001321">
    <property type="protein sequence ID" value="CAG2213023.1"/>
    <property type="molecule type" value="Genomic_DNA"/>
</dbReference>
<name>A0A8S3S1E5_MYTED</name>
<proteinExistence type="predicted"/>
<dbReference type="Proteomes" id="UP000683360">
    <property type="component" value="Unassembled WGS sequence"/>
</dbReference>
<evidence type="ECO:0000256" key="1">
    <source>
        <dbReference type="SAM" id="Coils"/>
    </source>
</evidence>